<feature type="compositionally biased region" description="Polar residues" evidence="9">
    <location>
        <begin position="559"/>
        <end position="572"/>
    </location>
</feature>
<comment type="subcellular location">
    <subcellularLocation>
        <location evidence="1">Membrane</location>
        <topology evidence="1">Multi-pass membrane protein</topology>
    </subcellularLocation>
</comment>
<accession>A0AAD5T3N2</accession>
<keyword evidence="13" id="KW-1185">Reference proteome</keyword>
<evidence type="ECO:0000256" key="7">
    <source>
        <dbReference type="ARBA" id="ARBA00023286"/>
    </source>
</evidence>
<feature type="domain" description="Cyclic nucleotide-binding" evidence="11">
    <location>
        <begin position="371"/>
        <end position="470"/>
    </location>
</feature>
<dbReference type="EMBL" id="JADGJH010000721">
    <property type="protein sequence ID" value="KAJ3123695.1"/>
    <property type="molecule type" value="Genomic_DNA"/>
</dbReference>
<keyword evidence="3 10" id="KW-0812">Transmembrane</keyword>
<reference evidence="12" key="1">
    <citation type="submission" date="2020-05" db="EMBL/GenBank/DDBJ databases">
        <title>Phylogenomic resolution of chytrid fungi.</title>
        <authorList>
            <person name="Stajich J.E."/>
            <person name="Amses K."/>
            <person name="Simmons R."/>
            <person name="Seto K."/>
            <person name="Myers J."/>
            <person name="Bonds A."/>
            <person name="Quandt C.A."/>
            <person name="Barry K."/>
            <person name="Liu P."/>
            <person name="Grigoriev I."/>
            <person name="Longcore J.E."/>
            <person name="James T.Y."/>
        </authorList>
    </citation>
    <scope>NUCLEOTIDE SEQUENCE</scope>
    <source>
        <strain evidence="12">JEL0513</strain>
    </source>
</reference>
<feature type="transmembrane region" description="Helical" evidence="10">
    <location>
        <begin position="47"/>
        <end position="65"/>
    </location>
</feature>
<dbReference type="PROSITE" id="PS00888">
    <property type="entry name" value="CNMP_BINDING_1"/>
    <property type="match status" value="1"/>
</dbReference>
<dbReference type="InterPro" id="IPR014710">
    <property type="entry name" value="RmlC-like_jellyroll"/>
</dbReference>
<dbReference type="GO" id="GO:0016020">
    <property type="term" value="C:membrane"/>
    <property type="evidence" value="ECO:0007669"/>
    <property type="project" value="UniProtKB-SubCell"/>
</dbReference>
<keyword evidence="4 10" id="KW-1133">Transmembrane helix</keyword>
<evidence type="ECO:0000313" key="13">
    <source>
        <dbReference type="Proteomes" id="UP001211907"/>
    </source>
</evidence>
<dbReference type="InterPro" id="IPR005821">
    <property type="entry name" value="Ion_trans_dom"/>
</dbReference>
<evidence type="ECO:0000256" key="6">
    <source>
        <dbReference type="ARBA" id="ARBA00023136"/>
    </source>
</evidence>
<feature type="transmembrane region" description="Helical" evidence="10">
    <location>
        <begin position="268"/>
        <end position="289"/>
    </location>
</feature>
<evidence type="ECO:0000256" key="10">
    <source>
        <dbReference type="SAM" id="Phobius"/>
    </source>
</evidence>
<dbReference type="Gene3D" id="1.10.287.70">
    <property type="match status" value="1"/>
</dbReference>
<feature type="compositionally biased region" description="Polar residues" evidence="9">
    <location>
        <begin position="714"/>
        <end position="727"/>
    </location>
</feature>
<feature type="region of interest" description="Disordered" evidence="9">
    <location>
        <begin position="702"/>
        <end position="727"/>
    </location>
</feature>
<dbReference type="Gene3D" id="2.60.120.10">
    <property type="entry name" value="Jelly Rolls"/>
    <property type="match status" value="1"/>
</dbReference>
<dbReference type="PANTHER" id="PTHR45638">
    <property type="entry name" value="CYCLIC NUCLEOTIDE-GATED CATION CHANNEL SUBUNIT A"/>
    <property type="match status" value="1"/>
</dbReference>
<feature type="compositionally biased region" description="Basic and acidic residues" evidence="9">
    <location>
        <begin position="779"/>
        <end position="792"/>
    </location>
</feature>
<keyword evidence="6 10" id="KW-0472">Membrane</keyword>
<protein>
    <submittedName>
        <fullName evidence="12">Kinesin-like protein kif27</fullName>
    </submittedName>
</protein>
<evidence type="ECO:0000256" key="5">
    <source>
        <dbReference type="ARBA" id="ARBA00023065"/>
    </source>
</evidence>
<comment type="caution">
    <text evidence="12">The sequence shown here is derived from an EMBL/GenBank/DDBJ whole genome shotgun (WGS) entry which is preliminary data.</text>
</comment>
<feature type="compositionally biased region" description="Basic and acidic residues" evidence="9">
    <location>
        <begin position="747"/>
        <end position="756"/>
    </location>
</feature>
<dbReference type="GO" id="GO:0005249">
    <property type="term" value="F:voltage-gated potassium channel activity"/>
    <property type="evidence" value="ECO:0007669"/>
    <property type="project" value="InterPro"/>
</dbReference>
<dbReference type="Gene3D" id="1.10.287.630">
    <property type="entry name" value="Helix hairpin bin"/>
    <property type="match status" value="1"/>
</dbReference>
<keyword evidence="8" id="KW-0407">Ion channel</keyword>
<dbReference type="InterPro" id="IPR018488">
    <property type="entry name" value="cNMP-bd_CS"/>
</dbReference>
<feature type="region of interest" description="Disordered" evidence="9">
    <location>
        <begin position="747"/>
        <end position="827"/>
    </location>
</feature>
<evidence type="ECO:0000256" key="3">
    <source>
        <dbReference type="ARBA" id="ARBA00022692"/>
    </source>
</evidence>
<evidence type="ECO:0000256" key="2">
    <source>
        <dbReference type="ARBA" id="ARBA00022448"/>
    </source>
</evidence>
<dbReference type="PRINTS" id="PR01463">
    <property type="entry name" value="EAGCHANLFMLY"/>
</dbReference>
<name>A0AAD5T3N2_9FUNG</name>
<dbReference type="SUPFAM" id="SSF81324">
    <property type="entry name" value="Voltage-gated potassium channels"/>
    <property type="match status" value="1"/>
</dbReference>
<gene>
    <name evidence="12" type="primary">KIF27_4</name>
    <name evidence="12" type="ORF">HK100_011518</name>
</gene>
<feature type="region of interest" description="Disordered" evidence="9">
    <location>
        <begin position="487"/>
        <end position="572"/>
    </location>
</feature>
<keyword evidence="7" id="KW-1071">Ligand-gated ion channel</keyword>
<sequence length="827" mass="92930">MSAVANSKPKVDKGALLPISEEENLWARVTGFYLIPEGPFMANWDRLMVLIALLNAILLPFMASFRQLSPGAFAVCYIIDAFCFADMYFKFHIAYLAGGFWVVFPKDMATNYMATTEFKLDLITNMQFDLIALAWGVGSQQSLYRLALIRLPKLFRSAKILTYFHRQEKKLHASLLLQLLKFLSLLMTLIHSFGCVWFAIACPYGTAESCNDPSWVVTEELIQPTFGNSTAFVKNVPQIYGFTVYWAITTLTTTGYGDIRPENDGERLFALLTMTCGTFFFGYVSGTIASSLSNMDSRRVSYQQKMDAVQQYMNDRNMEEDMQERVLDYYDYVWERNKGIDVRNLFEDMPSTFKGEVALSLNNAIIDKATIFRKCSNGFRRLLAIHMKLYLFTANEYVIHKGDLGVEMFFITQGRIDVYATEDMKRPTSSLIEGAYFGEFQIILHHRHEYSARVVCNTDIYVLQKEDLDFAFSCYPEDKDLVKQATEDRYKQAQSQKKGRKAKDDLEDDDSNGSLENIVNTPAPKLESKRRGSMNPAGILKSLSEMGGGGKSFSVENPMPQNDVHSPTSSARPMSMIQGLFYKDRRQSHIDPEKGRSSMVVRDIPQVPSHILSNHSHSSQSSIVGHESKSIPPAKLEITASRKGSIAAASIKLTATSGILRKKSRSNIFLANEKEDAPPLDSKAQEILEMNQERIFSSASIQNPLLEKKDDQANPITVSKPETTENSAPFSTEILPVYELVSMEAIPRDKEIDKNESVSVSKGKKPGETGHPLENVATYEREPTLKTPEATKKPFANATIESSPPVIDLQIESNHQQINSSANSDES</sequence>
<dbReference type="InterPro" id="IPR050866">
    <property type="entry name" value="CNG_cation_channel"/>
</dbReference>
<dbReference type="PANTHER" id="PTHR45638:SF19">
    <property type="entry name" value="CYCLIC NUCLEOTIDE-BINDING DOMAIN-CONTAINING PROTEIN"/>
    <property type="match status" value="1"/>
</dbReference>
<evidence type="ECO:0000256" key="1">
    <source>
        <dbReference type="ARBA" id="ARBA00004141"/>
    </source>
</evidence>
<dbReference type="GO" id="GO:0044877">
    <property type="term" value="F:protein-containing complex binding"/>
    <property type="evidence" value="ECO:0007669"/>
    <property type="project" value="TreeGrafter"/>
</dbReference>
<organism evidence="12 13">
    <name type="scientific">Physocladia obscura</name>
    <dbReference type="NCBI Taxonomy" id="109957"/>
    <lineage>
        <taxon>Eukaryota</taxon>
        <taxon>Fungi</taxon>
        <taxon>Fungi incertae sedis</taxon>
        <taxon>Chytridiomycota</taxon>
        <taxon>Chytridiomycota incertae sedis</taxon>
        <taxon>Chytridiomycetes</taxon>
        <taxon>Chytridiales</taxon>
        <taxon>Chytriomycetaceae</taxon>
        <taxon>Physocladia</taxon>
    </lineage>
</organism>
<feature type="transmembrane region" description="Helical" evidence="10">
    <location>
        <begin position="175"/>
        <end position="200"/>
    </location>
</feature>
<dbReference type="InterPro" id="IPR000595">
    <property type="entry name" value="cNMP-bd_dom"/>
</dbReference>
<dbReference type="SMART" id="SM00100">
    <property type="entry name" value="cNMP"/>
    <property type="match status" value="1"/>
</dbReference>
<evidence type="ECO:0000256" key="9">
    <source>
        <dbReference type="SAM" id="MobiDB-lite"/>
    </source>
</evidence>
<evidence type="ECO:0000313" key="12">
    <source>
        <dbReference type="EMBL" id="KAJ3123695.1"/>
    </source>
</evidence>
<keyword evidence="5" id="KW-0406">Ion transport</keyword>
<evidence type="ECO:0000259" key="11">
    <source>
        <dbReference type="PROSITE" id="PS50042"/>
    </source>
</evidence>
<proteinExistence type="predicted"/>
<dbReference type="Pfam" id="PF00520">
    <property type="entry name" value="Ion_trans"/>
    <property type="match status" value="1"/>
</dbReference>
<dbReference type="CDD" id="cd00038">
    <property type="entry name" value="CAP_ED"/>
    <property type="match status" value="1"/>
</dbReference>
<dbReference type="FunFam" id="1.10.287.630:FF:000001">
    <property type="entry name" value="Cyclic nucleotide-gated channel alpha 3"/>
    <property type="match status" value="1"/>
</dbReference>
<dbReference type="InterPro" id="IPR003938">
    <property type="entry name" value="K_chnl_volt-dep_EAG/ELK/ERG"/>
</dbReference>
<evidence type="ECO:0000256" key="8">
    <source>
        <dbReference type="ARBA" id="ARBA00023303"/>
    </source>
</evidence>
<dbReference type="Proteomes" id="UP001211907">
    <property type="component" value="Unassembled WGS sequence"/>
</dbReference>
<feature type="compositionally biased region" description="Polar residues" evidence="9">
    <location>
        <begin position="811"/>
        <end position="827"/>
    </location>
</feature>
<dbReference type="InterPro" id="IPR018490">
    <property type="entry name" value="cNMP-bd_dom_sf"/>
</dbReference>
<dbReference type="SUPFAM" id="SSF51206">
    <property type="entry name" value="cAMP-binding domain-like"/>
    <property type="match status" value="1"/>
</dbReference>
<feature type="transmembrane region" description="Helical" evidence="10">
    <location>
        <begin position="239"/>
        <end position="256"/>
    </location>
</feature>
<evidence type="ECO:0000256" key="4">
    <source>
        <dbReference type="ARBA" id="ARBA00022989"/>
    </source>
</evidence>
<dbReference type="GO" id="GO:0005221">
    <property type="term" value="F:intracellularly cyclic nucleotide-activated monoatomic cation channel activity"/>
    <property type="evidence" value="ECO:0007669"/>
    <property type="project" value="InterPro"/>
</dbReference>
<dbReference type="AlphaFoldDB" id="A0AAD5T3N2"/>
<keyword evidence="2" id="KW-0813">Transport</keyword>
<dbReference type="Pfam" id="PF00027">
    <property type="entry name" value="cNMP_binding"/>
    <property type="match status" value="1"/>
</dbReference>
<dbReference type="PROSITE" id="PS50042">
    <property type="entry name" value="CNMP_BINDING_3"/>
    <property type="match status" value="1"/>
</dbReference>